<evidence type="ECO:0000313" key="5">
    <source>
        <dbReference type="Proteomes" id="UP001501727"/>
    </source>
</evidence>
<dbReference type="InterPro" id="IPR013024">
    <property type="entry name" value="GGCT-like"/>
</dbReference>
<proteinExistence type="predicted"/>
<gene>
    <name evidence="4" type="ORF">GCM10022229_13580</name>
</gene>
<dbReference type="SUPFAM" id="SSF110857">
    <property type="entry name" value="Gamma-glutamyl cyclotransferase-like"/>
    <property type="match status" value="1"/>
</dbReference>
<evidence type="ECO:0000313" key="4">
    <source>
        <dbReference type="EMBL" id="GAA3921180.1"/>
    </source>
</evidence>
<reference evidence="5" key="1">
    <citation type="journal article" date="2019" name="Int. J. Syst. Evol. Microbiol.">
        <title>The Global Catalogue of Microorganisms (GCM) 10K type strain sequencing project: providing services to taxonomists for standard genome sequencing and annotation.</title>
        <authorList>
            <consortium name="The Broad Institute Genomics Platform"/>
            <consortium name="The Broad Institute Genome Sequencing Center for Infectious Disease"/>
            <person name="Wu L."/>
            <person name="Ma J."/>
        </authorList>
    </citation>
    <scope>NUCLEOTIDE SEQUENCE [LARGE SCALE GENOMIC DNA]</scope>
    <source>
        <strain evidence="5">JCM 16916</strain>
    </source>
</reference>
<dbReference type="InterPro" id="IPR009288">
    <property type="entry name" value="AIG2-like_dom"/>
</dbReference>
<dbReference type="Gene3D" id="3.10.490.10">
    <property type="entry name" value="Gamma-glutamyl cyclotransferase-like"/>
    <property type="match status" value="1"/>
</dbReference>
<comment type="caution">
    <text evidence="4">The sequence shown here is derived from an EMBL/GenBank/DDBJ whole genome shotgun (WGS) entry which is preliminary data.</text>
</comment>
<dbReference type="EMBL" id="BAAAZU010000006">
    <property type="protein sequence ID" value="GAA3921180.1"/>
    <property type="molecule type" value="Genomic_DNA"/>
</dbReference>
<feature type="domain" description="Gamma-glutamylcyclotransferase AIG2-like" evidence="3">
    <location>
        <begin position="23"/>
        <end position="127"/>
    </location>
</feature>
<protein>
    <recommendedName>
        <fullName evidence="2">Putative gamma-glutamylcyclotransferase</fullName>
    </recommendedName>
</protein>
<organism evidence="4 5">
    <name type="scientific">Luteimonas lutimaris</name>
    <dbReference type="NCBI Taxonomy" id="698645"/>
    <lineage>
        <taxon>Bacteria</taxon>
        <taxon>Pseudomonadati</taxon>
        <taxon>Pseudomonadota</taxon>
        <taxon>Gammaproteobacteria</taxon>
        <taxon>Lysobacterales</taxon>
        <taxon>Lysobacteraceae</taxon>
        <taxon>Luteimonas</taxon>
    </lineage>
</organism>
<dbReference type="CDD" id="cd06661">
    <property type="entry name" value="GGCT_like"/>
    <property type="match status" value="1"/>
</dbReference>
<keyword evidence="5" id="KW-1185">Reference proteome</keyword>
<evidence type="ECO:0000256" key="1">
    <source>
        <dbReference type="ARBA" id="ARBA00022679"/>
    </source>
</evidence>
<evidence type="ECO:0000259" key="3">
    <source>
        <dbReference type="Pfam" id="PF06094"/>
    </source>
</evidence>
<dbReference type="RefSeq" id="WP_344759217.1">
    <property type="nucleotide sequence ID" value="NZ_BAAAZU010000006.1"/>
</dbReference>
<dbReference type="PANTHER" id="PTHR31544">
    <property type="entry name" value="AIG2-LIKE PROTEIN D"/>
    <property type="match status" value="1"/>
</dbReference>
<sequence length="140" mass="14398">MKPGSGHGARPSGPTGEQTTHRLFVYGSLAPGHPNAHVLAGVPGRWEPATVTGTLHGDGWGAAMGYPGIVPGAAGGDVEGAIFSSPYLPLHWDALDAFEGEGYERVMTDARLGDGTSVDVHVYALRTTACHPLRGEAGNA</sequence>
<dbReference type="Pfam" id="PF06094">
    <property type="entry name" value="GGACT"/>
    <property type="match status" value="1"/>
</dbReference>
<dbReference type="InterPro" id="IPR045038">
    <property type="entry name" value="AIG2-like"/>
</dbReference>
<dbReference type="InterPro" id="IPR036568">
    <property type="entry name" value="GGCT-like_sf"/>
</dbReference>
<keyword evidence="1" id="KW-0808">Transferase</keyword>
<name>A0ABP7MFK9_9GAMM</name>
<evidence type="ECO:0000256" key="2">
    <source>
        <dbReference type="ARBA" id="ARBA00030602"/>
    </source>
</evidence>
<dbReference type="PANTHER" id="PTHR31544:SF2">
    <property type="entry name" value="AIG2-LIKE PROTEIN D"/>
    <property type="match status" value="1"/>
</dbReference>
<accession>A0ABP7MFK9</accession>
<dbReference type="Proteomes" id="UP001501727">
    <property type="component" value="Unassembled WGS sequence"/>
</dbReference>